<protein>
    <submittedName>
        <fullName evidence="2">Uncharacterized protein</fullName>
    </submittedName>
</protein>
<evidence type="ECO:0000256" key="1">
    <source>
        <dbReference type="SAM" id="SignalP"/>
    </source>
</evidence>
<feature type="chain" id="PRO_5043743884" evidence="1">
    <location>
        <begin position="17"/>
        <end position="304"/>
    </location>
</feature>
<dbReference type="EMBL" id="JBDFQZ010000001">
    <property type="protein sequence ID" value="KAK9755505.1"/>
    <property type="molecule type" value="Genomic_DNA"/>
</dbReference>
<sequence length="304" mass="34434">MVIVALSLTLKPVALCYTCASRLCYTRRSSTIPSTFKLTMSQKPTPVTSHLFPITINTRVIAITPFAIVMTVLTNYTAPILPVISSFIPNLFISNTTKRSGFIVEVIIITEVTFLRWGVGVTPLKLLPFVTYSHTASLSLHLLNTPFNVNRPSINFLQCSKSFTSKPTLNLPAQLILKSSCLSTLCRHQFLSKTTKFYKFRIKLSHSHFISLLQISKLSHFFIFYMIGKELILKHLLKVIPILLIQHGYSLGISPSNRFHKIFFYRLPPSVSLFLKIIYGYSSLKLHGTPYSQENFIHLSHPIV</sequence>
<organism evidence="2 3">
    <name type="scientific">Saponaria officinalis</name>
    <name type="common">Common soapwort</name>
    <name type="synonym">Lychnis saponaria</name>
    <dbReference type="NCBI Taxonomy" id="3572"/>
    <lineage>
        <taxon>Eukaryota</taxon>
        <taxon>Viridiplantae</taxon>
        <taxon>Streptophyta</taxon>
        <taxon>Embryophyta</taxon>
        <taxon>Tracheophyta</taxon>
        <taxon>Spermatophyta</taxon>
        <taxon>Magnoliopsida</taxon>
        <taxon>eudicotyledons</taxon>
        <taxon>Gunneridae</taxon>
        <taxon>Pentapetalae</taxon>
        <taxon>Caryophyllales</taxon>
        <taxon>Caryophyllaceae</taxon>
        <taxon>Caryophylleae</taxon>
        <taxon>Saponaria</taxon>
    </lineage>
</organism>
<keyword evidence="1" id="KW-0732">Signal</keyword>
<keyword evidence="3" id="KW-1185">Reference proteome</keyword>
<proteinExistence type="predicted"/>
<comment type="caution">
    <text evidence="2">The sequence shown here is derived from an EMBL/GenBank/DDBJ whole genome shotgun (WGS) entry which is preliminary data.</text>
</comment>
<gene>
    <name evidence="2" type="ORF">RND81_01G030200</name>
</gene>
<reference evidence="2" key="1">
    <citation type="submission" date="2024-03" db="EMBL/GenBank/DDBJ databases">
        <title>WGS assembly of Saponaria officinalis var. Norfolk2.</title>
        <authorList>
            <person name="Jenkins J."/>
            <person name="Shu S."/>
            <person name="Grimwood J."/>
            <person name="Barry K."/>
            <person name="Goodstein D."/>
            <person name="Schmutz J."/>
            <person name="Leebens-Mack J."/>
            <person name="Osbourn A."/>
        </authorList>
    </citation>
    <scope>NUCLEOTIDE SEQUENCE [LARGE SCALE GENOMIC DNA]</scope>
    <source>
        <strain evidence="2">JIC</strain>
    </source>
</reference>
<dbReference type="AlphaFoldDB" id="A0AAW1N5E6"/>
<evidence type="ECO:0000313" key="2">
    <source>
        <dbReference type="EMBL" id="KAK9755505.1"/>
    </source>
</evidence>
<name>A0AAW1N5E6_SAPOF</name>
<accession>A0AAW1N5E6</accession>
<dbReference type="Proteomes" id="UP001443914">
    <property type="component" value="Unassembled WGS sequence"/>
</dbReference>
<feature type="signal peptide" evidence="1">
    <location>
        <begin position="1"/>
        <end position="16"/>
    </location>
</feature>
<evidence type="ECO:0000313" key="3">
    <source>
        <dbReference type="Proteomes" id="UP001443914"/>
    </source>
</evidence>